<dbReference type="Proteomes" id="UP000015464">
    <property type="component" value="Unassembled WGS sequence"/>
</dbReference>
<evidence type="ECO:0000256" key="1">
    <source>
        <dbReference type="SAM" id="MobiDB-lite"/>
    </source>
</evidence>
<protein>
    <submittedName>
        <fullName evidence="2">Uncharacterized protein</fullName>
    </submittedName>
</protein>
<name>S9W5I0_SCHCR</name>
<keyword evidence="3" id="KW-1185">Reference proteome</keyword>
<feature type="compositionally biased region" description="Low complexity" evidence="1">
    <location>
        <begin position="231"/>
        <end position="240"/>
    </location>
</feature>
<dbReference type="STRING" id="653667.S9W5I0"/>
<dbReference type="RefSeq" id="XP_013021481.1">
    <property type="nucleotide sequence ID" value="XM_013166027.1"/>
</dbReference>
<dbReference type="GeneID" id="25038080"/>
<organism evidence="2 3">
    <name type="scientific">Schizosaccharomyces cryophilus (strain OY26 / ATCC MYA-4695 / CBS 11777 / NBRC 106824 / NRRL Y48691)</name>
    <name type="common">Fission yeast</name>
    <dbReference type="NCBI Taxonomy" id="653667"/>
    <lineage>
        <taxon>Eukaryota</taxon>
        <taxon>Fungi</taxon>
        <taxon>Dikarya</taxon>
        <taxon>Ascomycota</taxon>
        <taxon>Taphrinomycotina</taxon>
        <taxon>Schizosaccharomycetes</taxon>
        <taxon>Schizosaccharomycetales</taxon>
        <taxon>Schizosaccharomycetaceae</taxon>
        <taxon>Schizosaccharomyces</taxon>
    </lineage>
</organism>
<dbReference type="OMA" id="NDFMTWI"/>
<feature type="compositionally biased region" description="Acidic residues" evidence="1">
    <location>
        <begin position="155"/>
        <end position="168"/>
    </location>
</feature>
<sequence>MFRNNTLTPGKGGSSLDMFSANDFMTWIDGMKHNSYENGCSPFSFRPIHESSHKKPRRPSRLSIVNIWNQSPTSARGMLFPLESDHKEEDMDEIVNVDNDVNDYETHKNFMIDQKNHELNEDEEEKKDNWQLDQNLECIVSDDEASDQEGFYERSEDELEDEGQEAEDGFYVSRTDEREDPEVIEIDSEEEEQSRHDLDENNDQILSHPDSEEQNTENQLRNALDPTQRDSMSSQASQSSLHTGAVSYPELVRLSYEQSGVSELLNQYSESTKIDSHNNPETDSSLFFRRPSLDRATRSSSFVNPLIQAGKGVRDENAETDESYTELDDTFSRIKQDNVNKLNEEASELLEELNDSDTFQKLVRHEIEPTVSDTSGVVDEIQQIDDASQFVSFLEDTRLVPSNNLQPTKRKLSELMENISSPDCSMADASAILESSDFLNSNSAMSTIPNKKRHLD</sequence>
<evidence type="ECO:0000313" key="3">
    <source>
        <dbReference type="Proteomes" id="UP000015464"/>
    </source>
</evidence>
<reference evidence="2 3" key="1">
    <citation type="journal article" date="2011" name="Science">
        <title>Comparative functional genomics of the fission yeasts.</title>
        <authorList>
            <person name="Rhind N."/>
            <person name="Chen Z."/>
            <person name="Yassour M."/>
            <person name="Thompson D.A."/>
            <person name="Haas B.J."/>
            <person name="Habib N."/>
            <person name="Wapinski I."/>
            <person name="Roy S."/>
            <person name="Lin M.F."/>
            <person name="Heiman D.I."/>
            <person name="Young S.K."/>
            <person name="Furuya K."/>
            <person name="Guo Y."/>
            <person name="Pidoux A."/>
            <person name="Chen H.M."/>
            <person name="Robbertse B."/>
            <person name="Goldberg J.M."/>
            <person name="Aoki K."/>
            <person name="Bayne E.H."/>
            <person name="Berlin A.M."/>
            <person name="Desjardins C.A."/>
            <person name="Dobbs E."/>
            <person name="Dukaj L."/>
            <person name="Fan L."/>
            <person name="FitzGerald M.G."/>
            <person name="French C."/>
            <person name="Gujja S."/>
            <person name="Hansen K."/>
            <person name="Keifenheim D."/>
            <person name="Levin J.Z."/>
            <person name="Mosher R.A."/>
            <person name="Mueller C.A."/>
            <person name="Pfiffner J."/>
            <person name="Priest M."/>
            <person name="Russ C."/>
            <person name="Smialowska A."/>
            <person name="Swoboda P."/>
            <person name="Sykes S.M."/>
            <person name="Vaughn M."/>
            <person name="Vengrova S."/>
            <person name="Yoder R."/>
            <person name="Zeng Q."/>
            <person name="Allshire R."/>
            <person name="Baulcombe D."/>
            <person name="Birren B.W."/>
            <person name="Brown W."/>
            <person name="Ekwall K."/>
            <person name="Kellis M."/>
            <person name="Leatherwood J."/>
            <person name="Levin H."/>
            <person name="Margalit H."/>
            <person name="Martienssen R."/>
            <person name="Nieduszynski C.A."/>
            <person name="Spatafora J.W."/>
            <person name="Friedman N."/>
            <person name="Dalgaard J.Z."/>
            <person name="Baumann P."/>
            <person name="Niki H."/>
            <person name="Regev A."/>
            <person name="Nusbaum C."/>
        </authorList>
    </citation>
    <scope>NUCLEOTIDE SEQUENCE [LARGE SCALE GENOMIC DNA]</scope>
    <source>
        <strain evidence="3">OY26 / ATCC MYA-4695 / CBS 11777 / NBRC 106824 / NRRL Y48691</strain>
    </source>
</reference>
<feature type="compositionally biased region" description="Acidic residues" evidence="1">
    <location>
        <begin position="178"/>
        <end position="192"/>
    </location>
</feature>
<proteinExistence type="predicted"/>
<accession>S9W5I0</accession>
<evidence type="ECO:0000313" key="2">
    <source>
        <dbReference type="EMBL" id="EPY53225.1"/>
    </source>
</evidence>
<dbReference type="EMBL" id="KE546988">
    <property type="protein sequence ID" value="EPY53225.1"/>
    <property type="molecule type" value="Genomic_DNA"/>
</dbReference>
<dbReference type="OrthoDB" id="5386583at2759"/>
<dbReference type="HOGENOM" id="CLU_600137_0_0_1"/>
<gene>
    <name evidence="2" type="ORF">SPOG_03763</name>
</gene>
<feature type="region of interest" description="Disordered" evidence="1">
    <location>
        <begin position="141"/>
        <end position="243"/>
    </location>
</feature>
<dbReference type="AlphaFoldDB" id="S9W5I0"/>